<comment type="similarity">
    <text evidence="10">Belongs to the CbiN family.</text>
</comment>
<evidence type="ECO:0000256" key="1">
    <source>
        <dbReference type="ARBA" id="ARBA00022426"/>
    </source>
</evidence>
<keyword evidence="12" id="KW-1185">Reference proteome</keyword>
<dbReference type="Pfam" id="PF02553">
    <property type="entry name" value="CbiN"/>
    <property type="match status" value="1"/>
</dbReference>
<accession>A0ABT1S929</accession>
<dbReference type="EMBL" id="JANGAC010000004">
    <property type="protein sequence ID" value="MCQ4922845.1"/>
    <property type="molecule type" value="Genomic_DNA"/>
</dbReference>
<evidence type="ECO:0000256" key="5">
    <source>
        <dbReference type="ARBA" id="ARBA00022692"/>
    </source>
</evidence>
<sequence>MKSLFKQNIILLFLIIVIVITPLIIKRDSEFGGADGEAEGVIQEINPDYEPWFESFWEPPSGEIESLLFSLQVAIGAGLIGYILGVLKERRKIVADR</sequence>
<keyword evidence="2 10" id="KW-0813">Transport</keyword>
<comment type="subcellular location">
    <subcellularLocation>
        <location evidence="10">Cell membrane</location>
        <topology evidence="10">Multi-pass membrane protein</topology>
    </subcellularLocation>
</comment>
<evidence type="ECO:0000313" key="11">
    <source>
        <dbReference type="EMBL" id="MCQ4922845.1"/>
    </source>
</evidence>
<dbReference type="PANTHER" id="PTHR38662:SF1">
    <property type="entry name" value="COBALT TRANSPORT PROTEIN CBIN"/>
    <property type="match status" value="1"/>
</dbReference>
<comment type="subunit">
    <text evidence="10">Forms an energy-coupling factor (ECF) transporter complex composed of an ATP-binding protein (A component, CbiO), a transmembrane protein (T component, CbiQ) and 2 possible substrate-capture proteins (S components, CbiM and CbiN) of unknown stoichimetry.</text>
</comment>
<gene>
    <name evidence="10" type="primary">cbiN</name>
    <name evidence="11" type="ORF">NE686_07105</name>
</gene>
<dbReference type="Proteomes" id="UP001524478">
    <property type="component" value="Unassembled WGS sequence"/>
</dbReference>
<dbReference type="PANTHER" id="PTHR38662">
    <property type="entry name" value="COBALT TRANSPORT PROTEIN CBIN"/>
    <property type="match status" value="1"/>
</dbReference>
<keyword evidence="4 10" id="KW-0169">Cobalamin biosynthesis</keyword>
<dbReference type="HAMAP" id="MF_00330">
    <property type="entry name" value="CbiN"/>
    <property type="match status" value="1"/>
</dbReference>
<comment type="caution">
    <text evidence="11">The sequence shown here is derived from an EMBL/GenBank/DDBJ whole genome shotgun (WGS) entry which is preliminary data.</text>
</comment>
<comment type="pathway">
    <text evidence="10">Cofactor biosynthesis; adenosylcobalamin biosynthesis.</text>
</comment>
<evidence type="ECO:0000256" key="7">
    <source>
        <dbReference type="ARBA" id="ARBA00023065"/>
    </source>
</evidence>
<evidence type="ECO:0000256" key="10">
    <source>
        <dbReference type="HAMAP-Rule" id="MF_00330"/>
    </source>
</evidence>
<name>A0ABT1S929_9FIRM</name>
<evidence type="ECO:0000313" key="12">
    <source>
        <dbReference type="Proteomes" id="UP001524478"/>
    </source>
</evidence>
<reference evidence="11 12" key="1">
    <citation type="submission" date="2022-06" db="EMBL/GenBank/DDBJ databases">
        <title>Isolation of gut microbiota from human fecal samples.</title>
        <authorList>
            <person name="Pamer E.G."/>
            <person name="Barat B."/>
            <person name="Waligurski E."/>
            <person name="Medina S."/>
            <person name="Paddock L."/>
            <person name="Mostad J."/>
        </authorList>
    </citation>
    <scope>NUCLEOTIDE SEQUENCE [LARGE SCALE GENOMIC DNA]</scope>
    <source>
        <strain evidence="11 12">DFI.7.95</strain>
    </source>
</reference>
<keyword evidence="9 10" id="KW-0170">Cobalt</keyword>
<protein>
    <recommendedName>
        <fullName evidence="10">Cobalt transport protein CbiN</fullName>
    </recommendedName>
    <alternativeName>
        <fullName evidence="10">Energy-coupling factor transporter probable substrate-capture protein CbiN</fullName>
        <shortName evidence="10">ECF transporter S component CbiN</shortName>
    </alternativeName>
</protein>
<keyword evidence="3 10" id="KW-1003">Cell membrane</keyword>
<proteinExistence type="inferred from homology"/>
<feature type="transmembrane region" description="Helical" evidence="10">
    <location>
        <begin position="67"/>
        <end position="87"/>
    </location>
</feature>
<evidence type="ECO:0000256" key="2">
    <source>
        <dbReference type="ARBA" id="ARBA00022448"/>
    </source>
</evidence>
<comment type="function">
    <text evidence="10">Part of the energy-coupling factor (ECF) transporter complex CbiMNOQ involved in cobalt import.</text>
</comment>
<dbReference type="NCBIfam" id="TIGR01165">
    <property type="entry name" value="cbiN"/>
    <property type="match status" value="1"/>
</dbReference>
<keyword evidence="8 10" id="KW-0472">Membrane</keyword>
<evidence type="ECO:0000256" key="6">
    <source>
        <dbReference type="ARBA" id="ARBA00022989"/>
    </source>
</evidence>
<keyword evidence="7 10" id="KW-0406">Ion transport</keyword>
<dbReference type="RefSeq" id="WP_216559113.1">
    <property type="nucleotide sequence ID" value="NZ_JAHLOH010000033.1"/>
</dbReference>
<evidence type="ECO:0000256" key="9">
    <source>
        <dbReference type="ARBA" id="ARBA00023285"/>
    </source>
</evidence>
<keyword evidence="5 10" id="KW-0812">Transmembrane</keyword>
<organism evidence="11 12">
    <name type="scientific">Tissierella carlieri</name>
    <dbReference type="NCBI Taxonomy" id="689904"/>
    <lineage>
        <taxon>Bacteria</taxon>
        <taxon>Bacillati</taxon>
        <taxon>Bacillota</taxon>
        <taxon>Tissierellia</taxon>
        <taxon>Tissierellales</taxon>
        <taxon>Tissierellaceae</taxon>
        <taxon>Tissierella</taxon>
    </lineage>
</organism>
<evidence type="ECO:0000256" key="4">
    <source>
        <dbReference type="ARBA" id="ARBA00022573"/>
    </source>
</evidence>
<evidence type="ECO:0000256" key="8">
    <source>
        <dbReference type="ARBA" id="ARBA00023136"/>
    </source>
</evidence>
<evidence type="ECO:0000256" key="3">
    <source>
        <dbReference type="ARBA" id="ARBA00022475"/>
    </source>
</evidence>
<dbReference type="InterPro" id="IPR003705">
    <property type="entry name" value="CbiN"/>
</dbReference>
<dbReference type="NCBIfam" id="NF002780">
    <property type="entry name" value="PRK02898.1"/>
    <property type="match status" value="1"/>
</dbReference>
<keyword evidence="6 10" id="KW-1133">Transmembrane helix</keyword>
<feature type="transmembrane region" description="Helical" evidence="10">
    <location>
        <begin position="9"/>
        <end position="25"/>
    </location>
</feature>
<keyword evidence="1 10" id="KW-0171">Cobalt transport</keyword>